<evidence type="ECO:0000313" key="9">
    <source>
        <dbReference type="RefSeq" id="XP_015283699.1"/>
    </source>
</evidence>
<dbReference type="Gene3D" id="1.10.10.2170">
    <property type="match status" value="1"/>
</dbReference>
<dbReference type="GeneID" id="107124714"/>
<dbReference type="InterPro" id="IPR039595">
    <property type="entry name" value="TE2IP/Rap1"/>
</dbReference>
<comment type="function">
    <text evidence="5">Acts both as a regulator of telomere function and as a transcription regulator. Involved in the regulation of telomere length and protection as a component of the shelterin complex (telosome). Does not bind DNA directly: recruited to telomeric double-stranded 5'-TTAGGG-3' repeats via its interaction with terf2. Independently of its function in telomeres, also acts as a transcription regulator: recruited to extratelomeric 5'-TTAGGG-3' sites via its association with terf2 or other factors, and regulates gene expression.</text>
</comment>
<keyword evidence="8" id="KW-1185">Reference proteome</keyword>
<dbReference type="PANTHER" id="PTHR16466:SF6">
    <property type="entry name" value="TELOMERIC REPEAT-BINDING FACTOR 2-INTERACTING PROTEIN 1"/>
    <property type="match status" value="1"/>
</dbReference>
<dbReference type="InterPro" id="IPR038104">
    <property type="entry name" value="Rap1_C_sf"/>
</dbReference>
<organism evidence="8 9">
    <name type="scientific">Gekko japonicus</name>
    <name type="common">Schlegel's Japanese gecko</name>
    <dbReference type="NCBI Taxonomy" id="146911"/>
    <lineage>
        <taxon>Eukaryota</taxon>
        <taxon>Metazoa</taxon>
        <taxon>Chordata</taxon>
        <taxon>Craniata</taxon>
        <taxon>Vertebrata</taxon>
        <taxon>Euteleostomi</taxon>
        <taxon>Lepidosauria</taxon>
        <taxon>Squamata</taxon>
        <taxon>Bifurcata</taxon>
        <taxon>Gekkota</taxon>
        <taxon>Gekkonidae</taxon>
        <taxon>Gekkoninae</taxon>
        <taxon>Gekko</taxon>
    </lineage>
</organism>
<feature type="region of interest" description="Disordered" evidence="6">
    <location>
        <begin position="1"/>
        <end position="97"/>
    </location>
</feature>
<reference evidence="9" key="1">
    <citation type="submission" date="2025-08" db="UniProtKB">
        <authorList>
            <consortium name="RefSeq"/>
        </authorList>
    </citation>
    <scope>IDENTIFICATION</scope>
</reference>
<feature type="domain" description="TRF2-interacting telomeric protein/Rap1 C-terminal" evidence="7">
    <location>
        <begin position="107"/>
        <end position="183"/>
    </location>
</feature>
<keyword evidence="5" id="KW-0779">Telomere</keyword>
<dbReference type="Proteomes" id="UP000694871">
    <property type="component" value="Unplaced"/>
</dbReference>
<dbReference type="Pfam" id="PF11626">
    <property type="entry name" value="Rap1_C"/>
    <property type="match status" value="1"/>
</dbReference>
<gene>
    <name evidence="9" type="primary">TERF2IP</name>
</gene>
<evidence type="ECO:0000256" key="2">
    <source>
        <dbReference type="ARBA" id="ARBA00023159"/>
    </source>
</evidence>
<comment type="similarity">
    <text evidence="5">Belongs to the RAP1 family.</text>
</comment>
<protein>
    <recommendedName>
        <fullName evidence="5">Telomeric repeat-binding factor 2-interacting protein 1</fullName>
        <shortName evidence="5">TERF2-interacting telomeric protein 1</shortName>
    </recommendedName>
    <alternativeName>
        <fullName evidence="5">Repressor/activator protein 1 homolog</fullName>
    </alternativeName>
</protein>
<keyword evidence="3 5" id="KW-0804">Transcription</keyword>
<dbReference type="RefSeq" id="XP_015283699.1">
    <property type="nucleotide sequence ID" value="XM_015428213.1"/>
</dbReference>
<evidence type="ECO:0000256" key="4">
    <source>
        <dbReference type="ARBA" id="ARBA00023242"/>
    </source>
</evidence>
<comment type="subcellular location">
    <subcellularLocation>
        <location evidence="5">Nucleus</location>
    </subcellularLocation>
    <subcellularLocation>
        <location evidence="5">Chromosome</location>
        <location evidence="5">Telomere</location>
    </subcellularLocation>
</comment>
<keyword evidence="4 5" id="KW-0539">Nucleus</keyword>
<proteinExistence type="inferred from homology"/>
<evidence type="ECO:0000256" key="1">
    <source>
        <dbReference type="ARBA" id="ARBA00023015"/>
    </source>
</evidence>
<comment type="subunit">
    <text evidence="5">Homodimer.</text>
</comment>
<keyword evidence="5" id="KW-0158">Chromosome</keyword>
<evidence type="ECO:0000259" key="7">
    <source>
        <dbReference type="Pfam" id="PF11626"/>
    </source>
</evidence>
<dbReference type="InterPro" id="IPR021661">
    <property type="entry name" value="Rap1_C"/>
</dbReference>
<evidence type="ECO:0000256" key="6">
    <source>
        <dbReference type="SAM" id="MobiDB-lite"/>
    </source>
</evidence>
<dbReference type="PANTHER" id="PTHR16466">
    <property type="entry name" value="TELOMERE REPEAT-BINDING FACTOR 2-INTERACTING PROTEIN 1"/>
    <property type="match status" value="1"/>
</dbReference>
<evidence type="ECO:0000313" key="8">
    <source>
        <dbReference type="Proteomes" id="UP000694871"/>
    </source>
</evidence>
<name>A0ABM1LCL2_GEKJA</name>
<evidence type="ECO:0000256" key="5">
    <source>
        <dbReference type="RuleBase" id="RU367107"/>
    </source>
</evidence>
<accession>A0ABM1LCL2</accession>
<keyword evidence="1 5" id="KW-0805">Transcription regulation</keyword>
<keyword evidence="2 5" id="KW-0010">Activator</keyword>
<sequence>MDAPQQEEQKRTAEGSKAPGIFQLANQEFEDNEWESESASPSGDMLPKHPEPRTSEAASVSPKVRVREQLPSQDSDIPQSPFLGGDQPSGPSSEQVAAAVEDMRRFAEEFGVDLATVTQAFLKTSGDVTAVARCLQTGPHSEGCPPLWTRQDDSDLLTGDDYLRSKLIAKYGEESVNRRVAFRKS</sequence>
<evidence type="ECO:0000256" key="3">
    <source>
        <dbReference type="ARBA" id="ARBA00023163"/>
    </source>
</evidence>